<evidence type="ECO:0000313" key="1">
    <source>
        <dbReference type="EMBL" id="RKF33412.1"/>
    </source>
</evidence>
<protein>
    <submittedName>
        <fullName evidence="1">Uncharacterized protein</fullName>
    </submittedName>
</protein>
<gene>
    <name evidence="1" type="ORF">BCY88_10155</name>
</gene>
<comment type="caution">
    <text evidence="1">The sequence shown here is derived from an EMBL/GenBank/DDBJ whole genome shotgun (WGS) entry which is preliminary data.</text>
</comment>
<reference evidence="1 2" key="1">
    <citation type="submission" date="2016-07" db="EMBL/GenBank/DDBJ databases">
        <title>Genome analysis of Burkholderia fungorum ES3-20.</title>
        <authorList>
            <person name="Xu D."/>
            <person name="Yao R."/>
            <person name="Zheng S."/>
        </authorList>
    </citation>
    <scope>NUCLEOTIDE SEQUENCE [LARGE SCALE GENOMIC DNA]</scope>
    <source>
        <strain evidence="1 2">ES3-20</strain>
    </source>
</reference>
<sequence>MNAEHTMVSKTIRRTFSGLTLTFSPDPKGKQGVAYTVKAAQQRADEAWIRTTQAEPPALHSVKIHKRDFR</sequence>
<name>A0A420FKG3_9BURK</name>
<dbReference type="Proteomes" id="UP000283709">
    <property type="component" value="Unassembled WGS sequence"/>
</dbReference>
<dbReference type="EMBL" id="MCAS01000056">
    <property type="protein sequence ID" value="RKF33412.1"/>
    <property type="molecule type" value="Genomic_DNA"/>
</dbReference>
<evidence type="ECO:0000313" key="2">
    <source>
        <dbReference type="Proteomes" id="UP000283709"/>
    </source>
</evidence>
<accession>A0A420FKG3</accession>
<dbReference type="AlphaFoldDB" id="A0A420FKG3"/>
<organism evidence="1 2">
    <name type="scientific">Paraburkholderia fungorum</name>
    <dbReference type="NCBI Taxonomy" id="134537"/>
    <lineage>
        <taxon>Bacteria</taxon>
        <taxon>Pseudomonadati</taxon>
        <taxon>Pseudomonadota</taxon>
        <taxon>Betaproteobacteria</taxon>
        <taxon>Burkholderiales</taxon>
        <taxon>Burkholderiaceae</taxon>
        <taxon>Paraburkholderia</taxon>
    </lineage>
</organism>
<proteinExistence type="predicted"/>